<dbReference type="STRING" id="1173701.A0A066XFS2"/>
<evidence type="ECO:0000256" key="2">
    <source>
        <dbReference type="ARBA" id="ARBA00004370"/>
    </source>
</evidence>
<evidence type="ECO:0000313" key="17">
    <source>
        <dbReference type="EMBL" id="KDN68033.1"/>
    </source>
</evidence>
<evidence type="ECO:0000256" key="4">
    <source>
        <dbReference type="ARBA" id="ARBA00022676"/>
    </source>
</evidence>
<evidence type="ECO:0000259" key="16">
    <source>
        <dbReference type="PROSITE" id="PS51762"/>
    </source>
</evidence>
<name>A0A066XFS2_COLSU</name>
<dbReference type="Pfam" id="PF00722">
    <property type="entry name" value="Glyco_hydro_16"/>
    <property type="match status" value="1"/>
</dbReference>
<evidence type="ECO:0000313" key="18">
    <source>
        <dbReference type="Proteomes" id="UP000027238"/>
    </source>
</evidence>
<keyword evidence="14" id="KW-1133">Transmembrane helix</keyword>
<dbReference type="eggNOG" id="ENOG502QVQI">
    <property type="taxonomic scope" value="Eukaryota"/>
</dbReference>
<evidence type="ECO:0000256" key="7">
    <source>
        <dbReference type="ARBA" id="ARBA00022801"/>
    </source>
</evidence>
<evidence type="ECO:0000256" key="6">
    <source>
        <dbReference type="ARBA" id="ARBA00022729"/>
    </source>
</evidence>
<evidence type="ECO:0000256" key="12">
    <source>
        <dbReference type="ARBA" id="ARBA00038074"/>
    </source>
</evidence>
<evidence type="ECO:0000256" key="5">
    <source>
        <dbReference type="ARBA" id="ARBA00022679"/>
    </source>
</evidence>
<dbReference type="GO" id="GO:0009277">
    <property type="term" value="C:fungal-type cell wall"/>
    <property type="evidence" value="ECO:0007669"/>
    <property type="project" value="TreeGrafter"/>
</dbReference>
<evidence type="ECO:0000256" key="3">
    <source>
        <dbReference type="ARBA" id="ARBA00012729"/>
    </source>
</evidence>
<reference evidence="18" key="1">
    <citation type="journal article" date="2014" name="Genome Announc.">
        <title>Draft genome sequence of Colletotrichum sublineola, a destructive pathogen of cultivated sorghum.</title>
        <authorList>
            <person name="Baroncelli R."/>
            <person name="Sanz-Martin J.M."/>
            <person name="Rech G.E."/>
            <person name="Sukno S.A."/>
            <person name="Thon M.R."/>
        </authorList>
    </citation>
    <scope>NUCLEOTIDE SEQUENCE [LARGE SCALE GENOMIC DNA]</scope>
    <source>
        <strain evidence="18">TX430BB</strain>
    </source>
</reference>
<dbReference type="HOGENOM" id="CLU_027506_1_0_1"/>
<comment type="subcellular location">
    <subcellularLocation>
        <location evidence="2">Membrane</location>
    </subcellularLocation>
</comment>
<evidence type="ECO:0000256" key="15">
    <source>
        <dbReference type="SAM" id="SignalP"/>
    </source>
</evidence>
<evidence type="ECO:0000256" key="11">
    <source>
        <dbReference type="ARBA" id="ARBA00023316"/>
    </source>
</evidence>
<dbReference type="CDD" id="cd02183">
    <property type="entry name" value="GH16_fungal_CRH1_transglycosylase"/>
    <property type="match status" value="1"/>
</dbReference>
<comment type="catalytic activity">
    <reaction evidence="1">
        <text>Random endo-hydrolysis of N-acetyl-beta-D-glucosaminide (1-&gt;4)-beta-linkages in chitin and chitodextrins.</text>
        <dbReference type="EC" id="3.2.1.14"/>
    </reaction>
</comment>
<keyword evidence="8 14" id="KW-0472">Membrane</keyword>
<feature type="chain" id="PRO_5001630150" description="chitinase" evidence="15">
    <location>
        <begin position="23"/>
        <end position="546"/>
    </location>
</feature>
<dbReference type="EMBL" id="JMSE01000741">
    <property type="protein sequence ID" value="KDN68033.1"/>
    <property type="molecule type" value="Genomic_DNA"/>
</dbReference>
<dbReference type="PANTHER" id="PTHR10963">
    <property type="entry name" value="GLYCOSYL HYDROLASE-RELATED"/>
    <property type="match status" value="1"/>
</dbReference>
<dbReference type="PROSITE" id="PS51762">
    <property type="entry name" value="GH16_2"/>
    <property type="match status" value="1"/>
</dbReference>
<evidence type="ECO:0000256" key="8">
    <source>
        <dbReference type="ARBA" id="ARBA00023136"/>
    </source>
</evidence>
<gene>
    <name evidence="17" type="ORF">CSUB01_09262</name>
</gene>
<evidence type="ECO:0000256" key="14">
    <source>
        <dbReference type="SAM" id="Phobius"/>
    </source>
</evidence>
<accession>A0A066XFS2</accession>
<keyword evidence="6 15" id="KW-0732">Signal</keyword>
<dbReference type="GO" id="GO:0031505">
    <property type="term" value="P:fungal-type cell wall organization"/>
    <property type="evidence" value="ECO:0007669"/>
    <property type="project" value="TreeGrafter"/>
</dbReference>
<dbReference type="Gene3D" id="2.60.120.200">
    <property type="match status" value="1"/>
</dbReference>
<keyword evidence="4" id="KW-0328">Glycosyltransferase</keyword>
<evidence type="ECO:0000256" key="9">
    <source>
        <dbReference type="ARBA" id="ARBA00023180"/>
    </source>
</evidence>
<comment type="similarity">
    <text evidence="12">Belongs to the glycosyl hydrolase 16 family. CRH1 subfamily.</text>
</comment>
<evidence type="ECO:0000256" key="10">
    <source>
        <dbReference type="ARBA" id="ARBA00023295"/>
    </source>
</evidence>
<dbReference type="InterPro" id="IPR000757">
    <property type="entry name" value="Beta-glucanase-like"/>
</dbReference>
<feature type="signal peptide" evidence="15">
    <location>
        <begin position="1"/>
        <end position="22"/>
    </location>
</feature>
<dbReference type="InterPro" id="IPR013320">
    <property type="entry name" value="ConA-like_dom_sf"/>
</dbReference>
<feature type="compositionally biased region" description="Pro residues" evidence="13">
    <location>
        <begin position="444"/>
        <end position="453"/>
    </location>
</feature>
<dbReference type="SUPFAM" id="SSF49899">
    <property type="entry name" value="Concanavalin A-like lectins/glucanases"/>
    <property type="match status" value="1"/>
</dbReference>
<dbReference type="Proteomes" id="UP000027238">
    <property type="component" value="Unassembled WGS sequence"/>
</dbReference>
<dbReference type="InterPro" id="IPR050546">
    <property type="entry name" value="Glycosyl_Hydrlase_16"/>
</dbReference>
<keyword evidence="5" id="KW-0808">Transferase</keyword>
<dbReference type="GO" id="GO:0016757">
    <property type="term" value="F:glycosyltransferase activity"/>
    <property type="evidence" value="ECO:0007669"/>
    <property type="project" value="UniProtKB-KW"/>
</dbReference>
<keyword evidence="14" id="KW-0812">Transmembrane</keyword>
<keyword evidence="7 17" id="KW-0378">Hydrolase</keyword>
<dbReference type="GO" id="GO:0008843">
    <property type="term" value="F:endochitinase activity"/>
    <property type="evidence" value="ECO:0007669"/>
    <property type="project" value="UniProtKB-EC"/>
</dbReference>
<evidence type="ECO:0000256" key="1">
    <source>
        <dbReference type="ARBA" id="ARBA00000822"/>
    </source>
</evidence>
<sequence length="546" mass="58114">MLSQYALSAVALLASFAQPTFAQVSTKCNPMNTTCPADPAFGMDYNFNFNATPSTDAWETTVGPVKYTPENGAEFTISKQGDSPTIRTKFYFFWGRTEIHLRAAKGQGIVSSMMWLSDTLDEVDWEFLGVKNDALSNYFGKGVEDFNHGGEHPVTGSIHDDFHNYTCVWTKEKLEWWINGNNVRTLLPKDANNSLSYPQTPMRLSLGIWAGGDPRMAKGTQEWAGGQTDYAAGPYTMYVKSAQVTDYSSGKEYSFGDKSGSWESVKVAEGNSTVKEALLEEPSKSVSERFDALSPTAKTAVYAGGIGVGCALVAFGLWYFFRQRRRGAAEARLAAERAENERLELEGFQKRGVDPDSFAGSTGTEYNAAEFSKNGMAQANAYSVPATQEKDVRDPTPAAAATAAAAAAGGAAGAGAAAGMATYSDSPNGRGGQVASPLQTQSPSLPPLGPLPMAPTRSTSQGGYSRIGSPDSLHSPPPMSPPSQGYGNHGFGNQQDSLHSPPPMSPPSQGYSDHGFGNRQGYSNGGYGGANQGYWNNGGSQGGGFR</sequence>
<keyword evidence="9" id="KW-0325">Glycoprotein</keyword>
<dbReference type="PANTHER" id="PTHR10963:SF27">
    <property type="entry name" value="GLYCOSIDASE-RELATED"/>
    <property type="match status" value="1"/>
</dbReference>
<dbReference type="EC" id="3.2.1.14" evidence="3"/>
<feature type="region of interest" description="Disordered" evidence="13">
    <location>
        <begin position="424"/>
        <end position="546"/>
    </location>
</feature>
<dbReference type="OrthoDB" id="4781at2759"/>
<organism evidence="17 18">
    <name type="scientific">Colletotrichum sublineola</name>
    <name type="common">Sorghum anthracnose fungus</name>
    <dbReference type="NCBI Taxonomy" id="1173701"/>
    <lineage>
        <taxon>Eukaryota</taxon>
        <taxon>Fungi</taxon>
        <taxon>Dikarya</taxon>
        <taxon>Ascomycota</taxon>
        <taxon>Pezizomycotina</taxon>
        <taxon>Sordariomycetes</taxon>
        <taxon>Hypocreomycetidae</taxon>
        <taxon>Glomerellales</taxon>
        <taxon>Glomerellaceae</taxon>
        <taxon>Colletotrichum</taxon>
        <taxon>Colletotrichum graminicola species complex</taxon>
    </lineage>
</organism>
<feature type="domain" description="GH16" evidence="16">
    <location>
        <begin position="19"/>
        <end position="247"/>
    </location>
</feature>
<dbReference type="OMA" id="TEHTWWF"/>
<dbReference type="GO" id="GO:0016020">
    <property type="term" value="C:membrane"/>
    <property type="evidence" value="ECO:0007669"/>
    <property type="project" value="UniProtKB-SubCell"/>
</dbReference>
<dbReference type="AlphaFoldDB" id="A0A066XFS2"/>
<keyword evidence="10" id="KW-0326">Glycosidase</keyword>
<dbReference type="GO" id="GO:0005975">
    <property type="term" value="P:carbohydrate metabolic process"/>
    <property type="evidence" value="ECO:0007669"/>
    <property type="project" value="InterPro"/>
</dbReference>
<comment type="caution">
    <text evidence="17">The sequence shown here is derived from an EMBL/GenBank/DDBJ whole genome shotgun (WGS) entry which is preliminary data.</text>
</comment>
<protein>
    <recommendedName>
        <fullName evidence="3">chitinase</fullName>
        <ecNumber evidence="3">3.2.1.14</ecNumber>
    </recommendedName>
</protein>
<proteinExistence type="inferred from homology"/>
<evidence type="ECO:0000256" key="13">
    <source>
        <dbReference type="SAM" id="MobiDB-lite"/>
    </source>
</evidence>
<feature type="transmembrane region" description="Helical" evidence="14">
    <location>
        <begin position="300"/>
        <end position="321"/>
    </location>
</feature>
<keyword evidence="18" id="KW-1185">Reference proteome</keyword>
<keyword evidence="11" id="KW-0961">Cell wall biogenesis/degradation</keyword>